<reference evidence="1 2" key="1">
    <citation type="journal article" date="2013" name="Nature">
        <title>Anaerobic oxidation of methane coupled to nitrate reduction in a novel archaeal lineage.</title>
        <authorList>
            <person name="Haroon M.F."/>
            <person name="Hu S."/>
            <person name="Shi Y."/>
            <person name="Imelfort M."/>
            <person name="Keller J."/>
            <person name="Hugenholtz P."/>
            <person name="Yuan Z."/>
            <person name="Tyson G.W."/>
        </authorList>
    </citation>
    <scope>NUCLEOTIDE SEQUENCE [LARGE SCALE GENOMIC DNA]</scope>
    <source>
        <strain evidence="1 2">ANME-2d</strain>
    </source>
</reference>
<protein>
    <submittedName>
        <fullName evidence="1">Uncharacterized protein</fullName>
    </submittedName>
</protein>
<comment type="caution">
    <text evidence="1">The sequence shown here is derived from an EMBL/GenBank/DDBJ whole genome shotgun (WGS) entry which is preliminary data.</text>
</comment>
<proteinExistence type="predicted"/>
<organism evidence="1 2">
    <name type="scientific">Candidatus Methanoperedens nitratireducens</name>
    <dbReference type="NCBI Taxonomy" id="1392998"/>
    <lineage>
        <taxon>Archaea</taxon>
        <taxon>Methanobacteriati</taxon>
        <taxon>Methanobacteriota</taxon>
        <taxon>Stenosarchaea group</taxon>
        <taxon>Methanomicrobia</taxon>
        <taxon>Methanosarcinales</taxon>
        <taxon>ANME-2 cluster</taxon>
        <taxon>Candidatus Methanoperedentaceae</taxon>
        <taxon>Candidatus Methanoperedens</taxon>
    </lineage>
</organism>
<accession>A0A062UYY7</accession>
<dbReference type="AlphaFoldDB" id="A0A062UYY7"/>
<evidence type="ECO:0000313" key="2">
    <source>
        <dbReference type="Proteomes" id="UP000027153"/>
    </source>
</evidence>
<name>A0A062UYY7_9EURY</name>
<dbReference type="EMBL" id="JMIY01000008">
    <property type="protein sequence ID" value="KCZ70377.1"/>
    <property type="molecule type" value="Genomic_DNA"/>
</dbReference>
<evidence type="ECO:0000313" key="1">
    <source>
        <dbReference type="EMBL" id="KCZ70377.1"/>
    </source>
</evidence>
<keyword evidence="2" id="KW-1185">Reference proteome</keyword>
<gene>
    <name evidence="1" type="ORF">ANME2D_03292</name>
</gene>
<dbReference type="Proteomes" id="UP000027153">
    <property type="component" value="Unassembled WGS sequence"/>
</dbReference>
<sequence length="70" mass="8320">MFVVFRLSDFKMRRKKCVYTFLYVYKEGVEIPSDYHGVLYLPMDTNNGWQLSLAREIKQVGIEIDLNKVI</sequence>